<keyword evidence="2" id="KW-1185">Reference proteome</keyword>
<dbReference type="EMBL" id="JBHSBI010000034">
    <property type="protein sequence ID" value="MFC4014338.1"/>
    <property type="molecule type" value="Genomic_DNA"/>
</dbReference>
<comment type="caution">
    <text evidence="1">The sequence shown here is derived from an EMBL/GenBank/DDBJ whole genome shotgun (WGS) entry which is preliminary data.</text>
</comment>
<gene>
    <name evidence="1" type="ORF">ACFOY2_44435</name>
</gene>
<proteinExistence type="predicted"/>
<dbReference type="Proteomes" id="UP001595851">
    <property type="component" value="Unassembled WGS sequence"/>
</dbReference>
<accession>A0ABV8GKI1</accession>
<name>A0ABV8GKI1_9ACTN</name>
<dbReference type="RefSeq" id="WP_379534189.1">
    <property type="nucleotide sequence ID" value="NZ_JBHSBI010000034.1"/>
</dbReference>
<protein>
    <submittedName>
        <fullName evidence="1">Uncharacterized protein</fullName>
    </submittedName>
</protein>
<reference evidence="2" key="1">
    <citation type="journal article" date="2019" name="Int. J. Syst. Evol. Microbiol.">
        <title>The Global Catalogue of Microorganisms (GCM) 10K type strain sequencing project: providing services to taxonomists for standard genome sequencing and annotation.</title>
        <authorList>
            <consortium name="The Broad Institute Genomics Platform"/>
            <consortium name="The Broad Institute Genome Sequencing Center for Infectious Disease"/>
            <person name="Wu L."/>
            <person name="Ma J."/>
        </authorList>
    </citation>
    <scope>NUCLEOTIDE SEQUENCE [LARGE SCALE GENOMIC DNA]</scope>
    <source>
        <strain evidence="2">TBRC 1276</strain>
    </source>
</reference>
<evidence type="ECO:0000313" key="2">
    <source>
        <dbReference type="Proteomes" id="UP001595851"/>
    </source>
</evidence>
<evidence type="ECO:0000313" key="1">
    <source>
        <dbReference type="EMBL" id="MFC4014338.1"/>
    </source>
</evidence>
<sequence length="142" mass="15133">MPSHIPREHARHLHGAIATLVLYSAEPIVQLPRFRLFGSRPATCVGWEFVSGLTASMINGPGRFELLVEGVSHPDELDAALAWNASVERAGGAAVLVVDARCMTFDWAIAADGGRARGGFVRTSKRAGKAPANVCLTANCMH</sequence>
<organism evidence="1 2">
    <name type="scientific">Nonomuraea purpurea</name>
    <dbReference type="NCBI Taxonomy" id="1849276"/>
    <lineage>
        <taxon>Bacteria</taxon>
        <taxon>Bacillati</taxon>
        <taxon>Actinomycetota</taxon>
        <taxon>Actinomycetes</taxon>
        <taxon>Streptosporangiales</taxon>
        <taxon>Streptosporangiaceae</taxon>
        <taxon>Nonomuraea</taxon>
    </lineage>
</organism>